<dbReference type="Pfam" id="PF24140">
    <property type="entry name" value="TPR_TNPO3_IPO13_3rd"/>
    <property type="match status" value="1"/>
</dbReference>
<dbReference type="Gene3D" id="1.25.10.10">
    <property type="entry name" value="Leucine-rich Repeat Variant"/>
    <property type="match status" value="1"/>
</dbReference>
<evidence type="ECO:0000259" key="1">
    <source>
        <dbReference type="Pfam" id="PF03810"/>
    </source>
</evidence>
<proteinExistence type="predicted"/>
<dbReference type="AlphaFoldDB" id="A0AAN8A664"/>
<dbReference type="InterPro" id="IPR013598">
    <property type="entry name" value="Exportin-1/Importin-b-like"/>
</dbReference>
<dbReference type="InterPro" id="IPR051345">
    <property type="entry name" value="Importin_beta-like_NTR"/>
</dbReference>
<keyword evidence="4" id="KW-1185">Reference proteome</keyword>
<protein>
    <recommendedName>
        <fullName evidence="5">Importin N-terminal domain-containing protein</fullName>
    </recommendedName>
</protein>
<feature type="domain" description="Importin N-terminal" evidence="1">
    <location>
        <begin position="32"/>
        <end position="96"/>
    </location>
</feature>
<feature type="domain" description="Exportin-1/Importin-beta-like" evidence="2">
    <location>
        <begin position="102"/>
        <end position="260"/>
    </location>
</feature>
<dbReference type="Pfam" id="PF08389">
    <property type="entry name" value="Xpo1"/>
    <property type="match status" value="1"/>
</dbReference>
<dbReference type="GO" id="GO:0006606">
    <property type="term" value="P:protein import into nucleus"/>
    <property type="evidence" value="ECO:0007669"/>
    <property type="project" value="TreeGrafter"/>
</dbReference>
<dbReference type="PANTHER" id="PTHR12363">
    <property type="entry name" value="TRANSPORTIN 3 AND IMPORTIN 13"/>
    <property type="match status" value="1"/>
</dbReference>
<dbReference type="InterPro" id="IPR057941">
    <property type="entry name" value="TPR_TNPO3_IPO13_2nd"/>
</dbReference>
<dbReference type="GO" id="GO:0005737">
    <property type="term" value="C:cytoplasm"/>
    <property type="evidence" value="ECO:0007669"/>
    <property type="project" value="TreeGrafter"/>
</dbReference>
<evidence type="ECO:0008006" key="5">
    <source>
        <dbReference type="Google" id="ProtNLM"/>
    </source>
</evidence>
<dbReference type="PANTHER" id="PTHR12363:SF53">
    <property type="entry name" value="MRNA TRANSPORT REGULATOR MTR10"/>
    <property type="match status" value="1"/>
</dbReference>
<dbReference type="Proteomes" id="UP001306508">
    <property type="component" value="Unassembled WGS sequence"/>
</dbReference>
<dbReference type="InterPro" id="IPR011989">
    <property type="entry name" value="ARM-like"/>
</dbReference>
<name>A0AAN8A664_9SACH</name>
<dbReference type="Pfam" id="PF24139">
    <property type="entry name" value="TPR_TNPO3_IPO13_4th"/>
    <property type="match status" value="1"/>
</dbReference>
<reference evidence="4" key="1">
    <citation type="submission" date="2023-07" db="EMBL/GenBank/DDBJ databases">
        <title>A draft genome of Kazachstania heterogenica Y-27499.</title>
        <authorList>
            <person name="Donic C."/>
            <person name="Kralova J.S."/>
            <person name="Fidel L."/>
            <person name="Ben-Dor S."/>
            <person name="Jung S."/>
        </authorList>
    </citation>
    <scope>NUCLEOTIDE SEQUENCE [LARGE SCALE GENOMIC DNA]</scope>
    <source>
        <strain evidence="4">Y27499</strain>
    </source>
</reference>
<dbReference type="EMBL" id="JAWIZZ010000055">
    <property type="protein sequence ID" value="KAK5774197.1"/>
    <property type="molecule type" value="Genomic_DNA"/>
</dbReference>
<sequence length="991" mass="114067">MSENENVFIVILNSIQCISSNATQEEKHKALQFMENFQRSNEAWNVSTQILSNTTDNNLDLQIFASQTLRNKVTYDLFQLDSIGQLHIKQMLLDLLKIHTHRLVITQLSVALARLAIQMIDWKNPILEIINHLNNFPGTLLIFFKILPEETLDIGSIPLTEDEYNSRIHELIDTISEDILKFLISCVNTLKEQNNLNTVSKTNTAVDITLESILHCLSSWAFEFPIEKFLTVEPLINLVFDSLLNGSDNNEVFEAAVDCLCIILKESRDLVNDDLIMALYGQLMNLQSNLIPQIVTCKDKDQAEDEIDPELLENFTRLFVEAGEAWIIHISKSPEVFQPMVMILLMLTCKNSDLDVVAYTFPFWFNLKQNLVLIRYKESKKYFTNIFIELIKGIIGHLQYPKDSFTSKENEDKFKEFRYTMGDVLKDCVSVVGPANALTPPLEQIKSNLNNTSRNEWQNLEAALFSLRTMAQEIPLTENKFLPQIIQIICNLPEIPKLRYSATLVLGRYTEWTCKHPELLEIQLQYIFRGFDQVKNSIIQDDRQILEIITASSHALMYFCSDCSGLLSDYINQLIDFYFNIQDILSRDIESQFELCQGLSAVINKQPIETVASTFDKLIDDNLTHLQHFIIQWKNSPSSYNKLVADRIDLLYALFEELSPRFEYPQQGYEPLVPCIERIWNTIRVIMVDQGAMTDTVIVERSMKLLRRIIERYHVFCEPILSTLADFLVQEYATTGFGSLLWCSGSVIVIFGDGESFPVSPELKEAVWQFALSQCSTFIINFQKMDKIQLNNYYEVIMDFFSMVSDLVMFYPKEFIMSTELLDNVVDVAIEAVNKLETLDAYVYILRFLDDIISWGFRTPPISTISIELVPDDWRQQIIQEIIVNRGANLVNSLFGGLVTVFKDTSHSEAINCIVKCFRLSLEANGNDSSVCASWIVNVVNDLGNVSDKERDNLLKSVTDGLNERNYRKVKESIRVFIEWFLRKNINSRVE</sequence>
<evidence type="ECO:0000313" key="3">
    <source>
        <dbReference type="EMBL" id="KAK5774197.1"/>
    </source>
</evidence>
<accession>A0AAN8A664</accession>
<evidence type="ECO:0000259" key="2">
    <source>
        <dbReference type="Pfam" id="PF08389"/>
    </source>
</evidence>
<dbReference type="GO" id="GO:0031267">
    <property type="term" value="F:small GTPase binding"/>
    <property type="evidence" value="ECO:0007669"/>
    <property type="project" value="InterPro"/>
</dbReference>
<dbReference type="GO" id="GO:0005634">
    <property type="term" value="C:nucleus"/>
    <property type="evidence" value="ECO:0007669"/>
    <property type="project" value="UniProtKB-ARBA"/>
</dbReference>
<dbReference type="InterPro" id="IPR058537">
    <property type="entry name" value="TPR_TNPO3_IPO13_4th"/>
</dbReference>
<dbReference type="InterPro" id="IPR057942">
    <property type="entry name" value="TPR_TNPO3_IPO13_3rd"/>
</dbReference>
<dbReference type="InterPro" id="IPR016024">
    <property type="entry name" value="ARM-type_fold"/>
</dbReference>
<gene>
    <name evidence="3" type="ORF">RI543_004484</name>
</gene>
<dbReference type="InterPro" id="IPR001494">
    <property type="entry name" value="Importin-beta_N"/>
</dbReference>
<dbReference type="Pfam" id="PF03810">
    <property type="entry name" value="IBN_N"/>
    <property type="match status" value="1"/>
</dbReference>
<dbReference type="SUPFAM" id="SSF48371">
    <property type="entry name" value="ARM repeat"/>
    <property type="match status" value="1"/>
</dbReference>
<evidence type="ECO:0000313" key="4">
    <source>
        <dbReference type="Proteomes" id="UP001306508"/>
    </source>
</evidence>
<comment type="caution">
    <text evidence="3">The sequence shown here is derived from an EMBL/GenBank/DDBJ whole genome shotgun (WGS) entry which is preliminary data.</text>
</comment>
<organism evidence="3 4">
    <name type="scientific">Arxiozyma heterogenica</name>
    <dbReference type="NCBI Taxonomy" id="278026"/>
    <lineage>
        <taxon>Eukaryota</taxon>
        <taxon>Fungi</taxon>
        <taxon>Dikarya</taxon>
        <taxon>Ascomycota</taxon>
        <taxon>Saccharomycotina</taxon>
        <taxon>Saccharomycetes</taxon>
        <taxon>Saccharomycetales</taxon>
        <taxon>Saccharomycetaceae</taxon>
        <taxon>Arxiozyma</taxon>
    </lineage>
</organism>
<dbReference type="Pfam" id="PF24138">
    <property type="entry name" value="TPR_TNPO3_IPO13_2nd"/>
    <property type="match status" value="1"/>
</dbReference>